<proteinExistence type="predicted"/>
<evidence type="ECO:0000313" key="1">
    <source>
        <dbReference type="EMBL" id="TNN28316.1"/>
    </source>
</evidence>
<dbReference type="EMBL" id="SRLO01007037">
    <property type="protein sequence ID" value="TNN28316.1"/>
    <property type="molecule type" value="Genomic_DNA"/>
</dbReference>
<accession>A0A4Z2EHN6</accession>
<evidence type="ECO:0000313" key="2">
    <source>
        <dbReference type="Proteomes" id="UP000314294"/>
    </source>
</evidence>
<organism evidence="1 2">
    <name type="scientific">Liparis tanakae</name>
    <name type="common">Tanaka's snailfish</name>
    <dbReference type="NCBI Taxonomy" id="230148"/>
    <lineage>
        <taxon>Eukaryota</taxon>
        <taxon>Metazoa</taxon>
        <taxon>Chordata</taxon>
        <taxon>Craniata</taxon>
        <taxon>Vertebrata</taxon>
        <taxon>Euteleostomi</taxon>
        <taxon>Actinopterygii</taxon>
        <taxon>Neopterygii</taxon>
        <taxon>Teleostei</taxon>
        <taxon>Neoteleostei</taxon>
        <taxon>Acanthomorphata</taxon>
        <taxon>Eupercaria</taxon>
        <taxon>Perciformes</taxon>
        <taxon>Cottioidei</taxon>
        <taxon>Cottales</taxon>
        <taxon>Liparidae</taxon>
        <taxon>Liparis</taxon>
    </lineage>
</organism>
<reference evidence="1 2" key="1">
    <citation type="submission" date="2019-03" db="EMBL/GenBank/DDBJ databases">
        <title>First draft genome of Liparis tanakae, snailfish: a comprehensive survey of snailfish specific genes.</title>
        <authorList>
            <person name="Kim W."/>
            <person name="Song I."/>
            <person name="Jeong J.-H."/>
            <person name="Kim D."/>
            <person name="Kim S."/>
            <person name="Ryu S."/>
            <person name="Song J.Y."/>
            <person name="Lee S.K."/>
        </authorList>
    </citation>
    <scope>NUCLEOTIDE SEQUENCE [LARGE SCALE GENOMIC DNA]</scope>
    <source>
        <tissue evidence="1">Muscle</tissue>
    </source>
</reference>
<comment type="caution">
    <text evidence="1">The sequence shown here is derived from an EMBL/GenBank/DDBJ whole genome shotgun (WGS) entry which is preliminary data.</text>
</comment>
<sequence length="87" mass="9518">MSTPAWAEAGGSVIALPGSFCHSLFELEIEHMPVKPPVDVKLSSALQDFVFFTLYTGKPLGILLFLLDLYDGGGRGGEEEEEEEEEE</sequence>
<dbReference type="AlphaFoldDB" id="A0A4Z2EHN6"/>
<dbReference type="Proteomes" id="UP000314294">
    <property type="component" value="Unassembled WGS sequence"/>
</dbReference>
<gene>
    <name evidence="1" type="ORF">EYF80_061536</name>
</gene>
<protein>
    <submittedName>
        <fullName evidence="1">Uncharacterized protein</fullName>
    </submittedName>
</protein>
<keyword evidence="2" id="KW-1185">Reference proteome</keyword>
<name>A0A4Z2EHN6_9TELE</name>